<gene>
    <name evidence="2" type="ORF">MANES_02G185700</name>
</gene>
<reference evidence="2" key="1">
    <citation type="submission" date="2016-02" db="EMBL/GenBank/DDBJ databases">
        <title>WGS assembly of Manihot esculenta.</title>
        <authorList>
            <person name="Bredeson J.V."/>
            <person name="Prochnik S.E."/>
            <person name="Lyons J.B."/>
            <person name="Schmutz J."/>
            <person name="Grimwood J."/>
            <person name="Vrebalov J."/>
            <person name="Bart R.S."/>
            <person name="Amuge T."/>
            <person name="Ferguson M.E."/>
            <person name="Green R."/>
            <person name="Putnam N."/>
            <person name="Stites J."/>
            <person name="Rounsley S."/>
            <person name="Rokhsar D.S."/>
        </authorList>
    </citation>
    <scope>NUCLEOTIDE SEQUENCE [LARGE SCALE GENOMIC DNA]</scope>
    <source>
        <tissue evidence="2">Leaf</tissue>
    </source>
</reference>
<dbReference type="AlphaFoldDB" id="A0A2C9WF44"/>
<protein>
    <recommendedName>
        <fullName evidence="1">Reverse transcriptase zinc-binding domain-containing protein</fullName>
    </recommendedName>
</protein>
<evidence type="ECO:0000313" key="2">
    <source>
        <dbReference type="EMBL" id="OAY58536.1"/>
    </source>
</evidence>
<evidence type="ECO:0000259" key="1">
    <source>
        <dbReference type="Pfam" id="PF13966"/>
    </source>
</evidence>
<organism evidence="2">
    <name type="scientific">Manihot esculenta</name>
    <name type="common">Cassava</name>
    <name type="synonym">Jatropha manihot</name>
    <dbReference type="NCBI Taxonomy" id="3983"/>
    <lineage>
        <taxon>Eukaryota</taxon>
        <taxon>Viridiplantae</taxon>
        <taxon>Streptophyta</taxon>
        <taxon>Embryophyta</taxon>
        <taxon>Tracheophyta</taxon>
        <taxon>Spermatophyta</taxon>
        <taxon>Magnoliopsida</taxon>
        <taxon>eudicotyledons</taxon>
        <taxon>Gunneridae</taxon>
        <taxon>Pentapetalae</taxon>
        <taxon>rosids</taxon>
        <taxon>fabids</taxon>
        <taxon>Malpighiales</taxon>
        <taxon>Euphorbiaceae</taxon>
        <taxon>Crotonoideae</taxon>
        <taxon>Manihoteae</taxon>
        <taxon>Manihot</taxon>
    </lineage>
</organism>
<feature type="domain" description="Reverse transcriptase zinc-binding" evidence="1">
    <location>
        <begin position="157"/>
        <end position="247"/>
    </location>
</feature>
<proteinExistence type="predicted"/>
<name>A0A2C9WF44_MANES</name>
<dbReference type="EMBL" id="CM004388">
    <property type="protein sequence ID" value="OAY58536.1"/>
    <property type="molecule type" value="Genomic_DNA"/>
</dbReference>
<accession>A0A2C9WF44</accession>
<dbReference type="Pfam" id="PF13966">
    <property type="entry name" value="zf-RVT"/>
    <property type="match status" value="1"/>
</dbReference>
<dbReference type="InterPro" id="IPR026960">
    <property type="entry name" value="RVT-Znf"/>
</dbReference>
<sequence>MEDKGGIDFRDLHDFNLTLLAKQGWRLMTNDSCLMTRVIKAIYFKRRNFLNSNTGGSPSMIWRRFQQSKVVLLKGCQVRNSPWLSCPIDGKINTDIRAEYPDLCVADLLRGDSKAWDEDKVRAIFNDRDISLILCIPLSMRSVCDGWTWLDEKSGLYTVKNGYRILRSNSQLPVVQGDSDLWHNIWKIRVMPKMLNFLWRATTDCILTKFKFKQRHIVEEDTCLFCNQASESTLHVLCYCDFARNMWHYSSLGWKADNDENVKDWLALFMKHVVQERWGLIAAVCWSV</sequence>